<dbReference type="OrthoDB" id="123929at2759"/>
<dbReference type="InterPro" id="IPR036961">
    <property type="entry name" value="Kinesin_motor_dom_sf"/>
</dbReference>
<dbReference type="PROSITE" id="PS00411">
    <property type="entry name" value="KINESIN_MOTOR_1"/>
    <property type="match status" value="1"/>
</dbReference>
<dbReference type="GO" id="GO:0003777">
    <property type="term" value="F:microtubule motor activity"/>
    <property type="evidence" value="ECO:0007669"/>
    <property type="project" value="InterPro"/>
</dbReference>
<dbReference type="InterPro" id="IPR001752">
    <property type="entry name" value="Kinesin_motor_dom"/>
</dbReference>
<dbReference type="Gene3D" id="3.40.850.10">
    <property type="entry name" value="Kinesin motor domain"/>
    <property type="match status" value="1"/>
</dbReference>
<dbReference type="PROSITE" id="PS50067">
    <property type="entry name" value="KINESIN_MOTOR_2"/>
    <property type="match status" value="1"/>
</dbReference>
<dbReference type="InterPro" id="IPR019821">
    <property type="entry name" value="Kinesin_motor_CS"/>
</dbReference>
<evidence type="ECO:0000256" key="6">
    <source>
        <dbReference type="PROSITE-ProRule" id="PRU00283"/>
    </source>
</evidence>
<dbReference type="GO" id="GO:0005524">
    <property type="term" value="F:ATP binding"/>
    <property type="evidence" value="ECO:0007669"/>
    <property type="project" value="UniProtKB-UniRule"/>
</dbReference>
<evidence type="ECO:0000256" key="7">
    <source>
        <dbReference type="RuleBase" id="RU000394"/>
    </source>
</evidence>
<dbReference type="SMART" id="SM00129">
    <property type="entry name" value="KISc"/>
    <property type="match status" value="1"/>
</dbReference>
<keyword evidence="7" id="KW-0493">Microtubule</keyword>
<dbReference type="Proteomes" id="UP000039865">
    <property type="component" value="Unassembled WGS sequence"/>
</dbReference>
<dbReference type="AlphaFoldDB" id="A0A078AUU0"/>
<dbReference type="GO" id="GO:0008017">
    <property type="term" value="F:microtubule binding"/>
    <property type="evidence" value="ECO:0007669"/>
    <property type="project" value="InterPro"/>
</dbReference>
<gene>
    <name evidence="10" type="primary">Contig11600.g12420</name>
    <name evidence="10" type="ORF">STYLEM_15055</name>
</gene>
<comment type="similarity">
    <text evidence="6 7">Belongs to the TRAFAC class myosin-kinesin ATPase superfamily. Kinesin family.</text>
</comment>
<dbReference type="GO" id="GO:0051231">
    <property type="term" value="P:spindle elongation"/>
    <property type="evidence" value="ECO:0007669"/>
    <property type="project" value="TreeGrafter"/>
</dbReference>
<evidence type="ECO:0000259" key="9">
    <source>
        <dbReference type="PROSITE" id="PS50067"/>
    </source>
</evidence>
<accession>A0A078AUU0</accession>
<dbReference type="GO" id="GO:0005737">
    <property type="term" value="C:cytoplasm"/>
    <property type="evidence" value="ECO:0007669"/>
    <property type="project" value="UniProtKB-SubCell"/>
</dbReference>
<name>A0A078AUU0_STYLE</name>
<evidence type="ECO:0000256" key="2">
    <source>
        <dbReference type="ARBA" id="ARBA00022490"/>
    </source>
</evidence>
<dbReference type="InterPro" id="IPR027417">
    <property type="entry name" value="P-loop_NTPase"/>
</dbReference>
<feature type="region of interest" description="Disordered" evidence="8">
    <location>
        <begin position="1"/>
        <end position="49"/>
    </location>
</feature>
<feature type="compositionally biased region" description="Polar residues" evidence="8">
    <location>
        <begin position="33"/>
        <end position="44"/>
    </location>
</feature>
<dbReference type="PRINTS" id="PR00380">
    <property type="entry name" value="KINESINHEAVY"/>
</dbReference>
<dbReference type="EMBL" id="CCKQ01014214">
    <property type="protein sequence ID" value="CDW85964.1"/>
    <property type="molecule type" value="Genomic_DNA"/>
</dbReference>
<dbReference type="GO" id="GO:0005874">
    <property type="term" value="C:microtubule"/>
    <property type="evidence" value="ECO:0007669"/>
    <property type="project" value="UniProtKB-KW"/>
</dbReference>
<evidence type="ECO:0000256" key="1">
    <source>
        <dbReference type="ARBA" id="ARBA00004496"/>
    </source>
</evidence>
<dbReference type="SUPFAM" id="SSF52540">
    <property type="entry name" value="P-loop containing nucleoside triphosphate hydrolases"/>
    <property type="match status" value="1"/>
</dbReference>
<keyword evidence="3 6" id="KW-0547">Nucleotide-binding</keyword>
<reference evidence="10 11" key="1">
    <citation type="submission" date="2014-06" db="EMBL/GenBank/DDBJ databases">
        <authorList>
            <person name="Swart Estienne"/>
        </authorList>
    </citation>
    <scope>NUCLEOTIDE SEQUENCE [LARGE SCALE GENOMIC DNA]</scope>
    <source>
        <strain evidence="10 11">130c</strain>
    </source>
</reference>
<evidence type="ECO:0000256" key="8">
    <source>
        <dbReference type="SAM" id="MobiDB-lite"/>
    </source>
</evidence>
<keyword evidence="5" id="KW-0175">Coiled coil</keyword>
<evidence type="ECO:0000256" key="3">
    <source>
        <dbReference type="ARBA" id="ARBA00022741"/>
    </source>
</evidence>
<dbReference type="GO" id="GO:0007052">
    <property type="term" value="P:mitotic spindle organization"/>
    <property type="evidence" value="ECO:0007669"/>
    <property type="project" value="TreeGrafter"/>
</dbReference>
<dbReference type="PANTHER" id="PTHR47969:SF15">
    <property type="entry name" value="CHROMOSOME-ASSOCIATED KINESIN KIF4A-RELATED"/>
    <property type="match status" value="1"/>
</dbReference>
<evidence type="ECO:0000256" key="4">
    <source>
        <dbReference type="ARBA" id="ARBA00022840"/>
    </source>
</evidence>
<organism evidence="10 11">
    <name type="scientific">Stylonychia lemnae</name>
    <name type="common">Ciliate</name>
    <dbReference type="NCBI Taxonomy" id="5949"/>
    <lineage>
        <taxon>Eukaryota</taxon>
        <taxon>Sar</taxon>
        <taxon>Alveolata</taxon>
        <taxon>Ciliophora</taxon>
        <taxon>Intramacronucleata</taxon>
        <taxon>Spirotrichea</taxon>
        <taxon>Stichotrichia</taxon>
        <taxon>Sporadotrichida</taxon>
        <taxon>Oxytrichidae</taxon>
        <taxon>Stylonychinae</taxon>
        <taxon>Stylonychia</taxon>
    </lineage>
</organism>
<dbReference type="PANTHER" id="PTHR47969">
    <property type="entry name" value="CHROMOSOME-ASSOCIATED KINESIN KIF4A-RELATED"/>
    <property type="match status" value="1"/>
</dbReference>
<dbReference type="InterPro" id="IPR027640">
    <property type="entry name" value="Kinesin-like_fam"/>
</dbReference>
<keyword evidence="6 7" id="KW-0505">Motor protein</keyword>
<keyword evidence="11" id="KW-1185">Reference proteome</keyword>
<sequence>MKKKVNQQQSPQQHSQQQQPPPNQLKILKPIINPQQQTLNSQTPGKDKNNIKKSVLIQEPVDQNVQSVNEKEQTQGVKKDEKIRVAIRVRPKLRSENIKDSVVECTVSENKIRVSDLTHIVESKYDQLFDMPSTQRDVYDFITSTIQGVFDGYNSTIFAYGQTGSGKTYTMFGPSWEENIIFNKKQQNALKVRNQLIDQQAIIVDKNQEGVIPRSIREIFNLMKSNDKASQDKTNHTIYCSFIQIYNEKIYDLLQDIETKKPLKTEKDCFALLRRGELNRITRQTKKNILSSRSHSIFQLLIESDKPDSRGFLKKAKLNLCDLAGSEKIHGLEDMQNAVHINELKTINLSLTNLGKVIQALSKESKMMKKNQNLFTPRGHADYFQKVHIPYRDSQLTRILQDSLGGNTRTVLIATVSPIIDNIEETISTLKFADRAKQVMATIRANEINAADDALVQKLQKEVQTLREVLNLRRKGVTNDIQRELLVLKEENLKLKEMAQNADMVERLKLENKLMKLELQKMKEPGGSDYGSNTQHFNTLGGSSELTNHTSNSFVGTIRRSNQSDPFLEFQESDPTVNSKASSFKMKGGAEHIIIEERKQEVKSLQGSLQKNGRCPICTLLPPCNHYKNQRHANTQSMPSLNLKAVKDNPYGLIQDQKKKNTDRYELGSYSPKNTFSVERKESNSTLQIGFNNNNILNSSDSAQKLSGPSFFPQLVSGMTHNQNLQDYGSDHFTSISQRLERNNSFRRKNNRNAYLSNSLVPQTERAELTDENNFLEVRIRGKNNTFAKKKASAFVTLDEQSKIQEKRKEQIKQSERLKQLQIFEKDRETKIKNDFQQELKKIEDQYTQNALQSARKRI</sequence>
<feature type="domain" description="Kinesin motor" evidence="9">
    <location>
        <begin position="82"/>
        <end position="439"/>
    </location>
</feature>
<proteinExistence type="inferred from homology"/>
<feature type="compositionally biased region" description="Low complexity" evidence="8">
    <location>
        <begin position="1"/>
        <end position="18"/>
    </location>
</feature>
<feature type="binding site" evidence="6">
    <location>
        <begin position="161"/>
        <end position="168"/>
    </location>
    <ligand>
        <name>ATP</name>
        <dbReference type="ChEBI" id="CHEBI:30616"/>
    </ligand>
</feature>
<keyword evidence="4 6" id="KW-0067">ATP-binding</keyword>
<dbReference type="Pfam" id="PF00225">
    <property type="entry name" value="Kinesin"/>
    <property type="match status" value="1"/>
</dbReference>
<evidence type="ECO:0000256" key="5">
    <source>
        <dbReference type="ARBA" id="ARBA00023054"/>
    </source>
</evidence>
<comment type="subcellular location">
    <subcellularLocation>
        <location evidence="1">Cytoplasm</location>
    </subcellularLocation>
</comment>
<dbReference type="GO" id="GO:0007018">
    <property type="term" value="P:microtubule-based movement"/>
    <property type="evidence" value="ECO:0007669"/>
    <property type="project" value="InterPro"/>
</dbReference>
<protein>
    <recommendedName>
        <fullName evidence="7">Kinesin-like protein</fullName>
    </recommendedName>
</protein>
<evidence type="ECO:0000313" key="11">
    <source>
        <dbReference type="Proteomes" id="UP000039865"/>
    </source>
</evidence>
<dbReference type="InParanoid" id="A0A078AUU0"/>
<evidence type="ECO:0000313" key="10">
    <source>
        <dbReference type="EMBL" id="CDW85964.1"/>
    </source>
</evidence>
<dbReference type="GO" id="GO:0005875">
    <property type="term" value="C:microtubule associated complex"/>
    <property type="evidence" value="ECO:0007669"/>
    <property type="project" value="TreeGrafter"/>
</dbReference>
<keyword evidence="2" id="KW-0963">Cytoplasm</keyword>